<proteinExistence type="predicted"/>
<name>A0ABT6SIK1_9ACTN</name>
<evidence type="ECO:0000313" key="1">
    <source>
        <dbReference type="EMBL" id="MDI3407704.1"/>
    </source>
</evidence>
<comment type="caution">
    <text evidence="1">The sequence shown here is derived from an EMBL/GenBank/DDBJ whole genome shotgun (WGS) entry which is preliminary data.</text>
</comment>
<dbReference type="EMBL" id="JASCIQ010000035">
    <property type="protein sequence ID" value="MDI3407704.1"/>
    <property type="molecule type" value="Genomic_DNA"/>
</dbReference>
<evidence type="ECO:0000313" key="2">
    <source>
        <dbReference type="Proteomes" id="UP001223978"/>
    </source>
</evidence>
<accession>A0ABT6SIK1</accession>
<keyword evidence="2" id="KW-1185">Reference proteome</keyword>
<organism evidence="1 2">
    <name type="scientific">Streptomyces cavernicola</name>
    <dbReference type="NCBI Taxonomy" id="3043613"/>
    <lineage>
        <taxon>Bacteria</taxon>
        <taxon>Bacillati</taxon>
        <taxon>Actinomycetota</taxon>
        <taxon>Actinomycetes</taxon>
        <taxon>Kitasatosporales</taxon>
        <taxon>Streptomycetaceae</taxon>
        <taxon>Streptomyces</taxon>
    </lineage>
</organism>
<protein>
    <recommendedName>
        <fullName evidence="3">DNA-binding protein</fullName>
    </recommendedName>
</protein>
<dbReference type="RefSeq" id="WP_282545617.1">
    <property type="nucleotide sequence ID" value="NZ_JASCIQ010000035.1"/>
</dbReference>
<reference evidence="1 2" key="1">
    <citation type="submission" date="2023-05" db="EMBL/GenBank/DDBJ databases">
        <title>Draft genome sequence of Streptomyces sp. B-S-A6 isolated from a cave soil in Thailand.</title>
        <authorList>
            <person name="Chamroensaksri N."/>
            <person name="Muangham S."/>
        </authorList>
    </citation>
    <scope>NUCLEOTIDE SEQUENCE [LARGE SCALE GENOMIC DNA]</scope>
    <source>
        <strain evidence="1 2">B-S-A6</strain>
    </source>
</reference>
<dbReference type="Gene3D" id="1.10.10.60">
    <property type="entry name" value="Homeodomain-like"/>
    <property type="match status" value="1"/>
</dbReference>
<gene>
    <name evidence="1" type="ORF">QIS96_28300</name>
</gene>
<dbReference type="Proteomes" id="UP001223978">
    <property type="component" value="Unassembled WGS sequence"/>
</dbReference>
<evidence type="ECO:0008006" key="3">
    <source>
        <dbReference type="Google" id="ProtNLM"/>
    </source>
</evidence>
<sequence length="214" mass="23539">MSNRRKPRRPDVGGRPTLLSEAVEGRIVAACRTGIAVELAVEAAGVSSSTYRRWMARGRAEIAAREEGQAPDKEEDPYVALFEKVRTARAMAAARAVANIRRVADGGIVTKTTTRKFRDPETGQIVEEVTEDRTAPDWRADAWYLERQHRHHYGKDAALAVEITGLDSGEATQEERVDLTALAERLNKTLFAVQYPDPPELEGGSVVDAEVIDG</sequence>